<evidence type="ECO:0000313" key="3">
    <source>
        <dbReference type="Proteomes" id="UP000521943"/>
    </source>
</evidence>
<dbReference type="OrthoDB" id="3265918at2759"/>
<proteinExistence type="predicted"/>
<evidence type="ECO:0000313" key="2">
    <source>
        <dbReference type="EMBL" id="KAF6751705.1"/>
    </source>
</evidence>
<sequence>MGGKPFYASTVKKRVRAAVSMVVNQGAKVVREGEGEKEKVVFDLEEVKRMVDVGWVMRDWTYVVFPTMRLYRMPYTELIPDIRDALSYVRKEALKIEESWTRPPKQSPRQTSPGAKKPKPQRTRPPPARP</sequence>
<reference evidence="2 3" key="1">
    <citation type="submission" date="2020-07" db="EMBL/GenBank/DDBJ databases">
        <title>Comparative genomics of pyrophilous fungi reveals a link between fire events and developmental genes.</title>
        <authorList>
            <consortium name="DOE Joint Genome Institute"/>
            <person name="Steindorff A.S."/>
            <person name="Carver A."/>
            <person name="Calhoun S."/>
            <person name="Stillman K."/>
            <person name="Liu H."/>
            <person name="Lipzen A."/>
            <person name="Pangilinan J."/>
            <person name="Labutti K."/>
            <person name="Bruns T.D."/>
            <person name="Grigoriev I.V."/>
        </authorList>
    </citation>
    <scope>NUCLEOTIDE SEQUENCE [LARGE SCALE GENOMIC DNA]</scope>
    <source>
        <strain evidence="2 3">CBS 144469</strain>
    </source>
</reference>
<dbReference type="AlphaFoldDB" id="A0A8H6HRZ7"/>
<evidence type="ECO:0000256" key="1">
    <source>
        <dbReference type="SAM" id="MobiDB-lite"/>
    </source>
</evidence>
<comment type="caution">
    <text evidence="2">The sequence shown here is derived from an EMBL/GenBank/DDBJ whole genome shotgun (WGS) entry which is preliminary data.</text>
</comment>
<feature type="region of interest" description="Disordered" evidence="1">
    <location>
        <begin position="97"/>
        <end position="130"/>
    </location>
</feature>
<protein>
    <submittedName>
        <fullName evidence="2">Uncharacterized protein</fullName>
    </submittedName>
</protein>
<keyword evidence="3" id="KW-1185">Reference proteome</keyword>
<accession>A0A8H6HRZ7</accession>
<organism evidence="2 3">
    <name type="scientific">Ephemerocybe angulata</name>
    <dbReference type="NCBI Taxonomy" id="980116"/>
    <lineage>
        <taxon>Eukaryota</taxon>
        <taxon>Fungi</taxon>
        <taxon>Dikarya</taxon>
        <taxon>Basidiomycota</taxon>
        <taxon>Agaricomycotina</taxon>
        <taxon>Agaricomycetes</taxon>
        <taxon>Agaricomycetidae</taxon>
        <taxon>Agaricales</taxon>
        <taxon>Agaricineae</taxon>
        <taxon>Psathyrellaceae</taxon>
        <taxon>Ephemerocybe</taxon>
    </lineage>
</organism>
<dbReference type="EMBL" id="JACGCI010000048">
    <property type="protein sequence ID" value="KAF6751705.1"/>
    <property type="molecule type" value="Genomic_DNA"/>
</dbReference>
<gene>
    <name evidence="2" type="ORF">DFP72DRAFT_906901</name>
</gene>
<name>A0A8H6HRZ7_9AGAR</name>
<dbReference type="Proteomes" id="UP000521943">
    <property type="component" value="Unassembled WGS sequence"/>
</dbReference>